<dbReference type="HOGENOM" id="CLU_027816_0_1_1"/>
<feature type="transmembrane region" description="Helical" evidence="1">
    <location>
        <begin position="53"/>
        <end position="71"/>
    </location>
</feature>
<feature type="transmembrane region" description="Helical" evidence="1">
    <location>
        <begin position="208"/>
        <end position="227"/>
    </location>
</feature>
<dbReference type="Proteomes" id="UP000015530">
    <property type="component" value="Unassembled WGS sequence"/>
</dbReference>
<feature type="transmembrane region" description="Helical" evidence="1">
    <location>
        <begin position="139"/>
        <end position="159"/>
    </location>
</feature>
<name>T0L757_COLGC</name>
<evidence type="ECO:0000313" key="3">
    <source>
        <dbReference type="Proteomes" id="UP000015530"/>
    </source>
</evidence>
<keyword evidence="1" id="KW-1133">Transmembrane helix</keyword>
<feature type="transmembrane region" description="Helical" evidence="1">
    <location>
        <begin position="234"/>
        <end position="252"/>
    </location>
</feature>
<dbReference type="STRING" id="1237896.T0L757"/>
<feature type="transmembrane region" description="Helical" evidence="1">
    <location>
        <begin position="77"/>
        <end position="93"/>
    </location>
</feature>
<feature type="transmembrane region" description="Helical" evidence="1">
    <location>
        <begin position="105"/>
        <end position="127"/>
    </location>
</feature>
<reference evidence="3" key="1">
    <citation type="journal article" date="2013" name="Mol. Plant Microbe Interact.">
        <title>Global aspects of pacC regulation of pathogenicity genes in Colletotrichum gloeosporioides as revealed by transcriptome analysis.</title>
        <authorList>
            <person name="Alkan N."/>
            <person name="Meng X."/>
            <person name="Friedlander G."/>
            <person name="Reuveni E."/>
            <person name="Sukno S."/>
            <person name="Sherman A."/>
            <person name="Thon M."/>
            <person name="Fluhr R."/>
            <person name="Prusky D."/>
        </authorList>
    </citation>
    <scope>NUCLEOTIDE SEQUENCE [LARGE SCALE GENOMIC DNA]</scope>
    <source>
        <strain evidence="3">Cg-14</strain>
    </source>
</reference>
<organism evidence="2 3">
    <name type="scientific">Colletotrichum gloeosporioides (strain Cg-14)</name>
    <name type="common">Anthracnose fungus</name>
    <name type="synonym">Glomerella cingulata</name>
    <dbReference type="NCBI Taxonomy" id="1237896"/>
    <lineage>
        <taxon>Eukaryota</taxon>
        <taxon>Fungi</taxon>
        <taxon>Dikarya</taxon>
        <taxon>Ascomycota</taxon>
        <taxon>Pezizomycotina</taxon>
        <taxon>Sordariomycetes</taxon>
        <taxon>Hypocreomycetidae</taxon>
        <taxon>Glomerellales</taxon>
        <taxon>Glomerellaceae</taxon>
        <taxon>Colletotrichum</taxon>
        <taxon>Colletotrichum gloeosporioides species complex</taxon>
    </lineage>
</organism>
<keyword evidence="1 2" id="KW-0812">Transmembrane</keyword>
<feature type="transmembrane region" description="Helical" evidence="1">
    <location>
        <begin position="258"/>
        <end position="278"/>
    </location>
</feature>
<evidence type="ECO:0000256" key="1">
    <source>
        <dbReference type="SAM" id="Phobius"/>
    </source>
</evidence>
<accession>T0L757</accession>
<protein>
    <submittedName>
        <fullName evidence="2">Transmembrane amino acid transporter</fullName>
    </submittedName>
</protein>
<dbReference type="EMBL" id="AMYD01004100">
    <property type="protein sequence ID" value="EQB44085.1"/>
    <property type="molecule type" value="Genomic_DNA"/>
</dbReference>
<comment type="caution">
    <text evidence="2">The sequence shown here is derived from an EMBL/GenBank/DDBJ whole genome shotgun (WGS) entry which is preliminary data.</text>
</comment>
<dbReference type="AlphaFoldDB" id="T0L757"/>
<feature type="transmembrane region" description="Helical" evidence="1">
    <location>
        <begin position="6"/>
        <end position="26"/>
    </location>
</feature>
<dbReference type="OrthoDB" id="5239891at2759"/>
<keyword evidence="1" id="KW-0472">Membrane</keyword>
<sequence>MAQSWSLSVLGWVPGIIMMVVLRSVLDHLDIKDLRHFGYYAFGKSRIGYKRSCLNILLIGFHIFASVKIMNSLSDCPIYTVAFSAIAMIKDIAMSLPKALKHVSFMSMFSALFMPLAILLSMIFAGMEDAAYIPVETYAFPPTGTTFVLTTNTALNIMFLKLPKALAILSAISNLLFIIPPAISFRYLGQHSTAPASPSLSDTPYNKSSFGFVVVPTLVIGGIYANVSAKWGARAAVLATIQITAFVFSEVIPSMRDFLSLLGAAFDSFFHFIFFAVAY</sequence>
<gene>
    <name evidence="2" type="ORF">CGLO_17200</name>
</gene>
<feature type="transmembrane region" description="Helical" evidence="1">
    <location>
        <begin position="166"/>
        <end position="188"/>
    </location>
</feature>
<proteinExistence type="predicted"/>
<evidence type="ECO:0000313" key="2">
    <source>
        <dbReference type="EMBL" id="EQB44085.1"/>
    </source>
</evidence>